<keyword evidence="1" id="KW-0547">Nucleotide-binding</keyword>
<dbReference type="EMBL" id="JAKTMA010000008">
    <property type="protein sequence ID" value="MCR0232357.1"/>
    <property type="molecule type" value="Genomic_DNA"/>
</dbReference>
<gene>
    <name evidence="1" type="ORF">MKC95_06185</name>
</gene>
<dbReference type="GO" id="GO:0005524">
    <property type="term" value="F:ATP binding"/>
    <property type="evidence" value="ECO:0007669"/>
    <property type="project" value="UniProtKB-KW"/>
</dbReference>
<name>A0AAP2UM75_CLOIN</name>
<dbReference type="RefSeq" id="WP_008817743.1">
    <property type="nucleotide sequence ID" value="NZ_AP025565.1"/>
</dbReference>
<evidence type="ECO:0000313" key="1">
    <source>
        <dbReference type="EMBL" id="MCR0232357.1"/>
    </source>
</evidence>
<proteinExistence type="predicted"/>
<dbReference type="AlphaFoldDB" id="A0AAP2UM75"/>
<dbReference type="Pfam" id="PF13589">
    <property type="entry name" value="HATPase_c_3"/>
    <property type="match status" value="1"/>
</dbReference>
<evidence type="ECO:0000313" key="2">
    <source>
        <dbReference type="Proteomes" id="UP001203972"/>
    </source>
</evidence>
<organism evidence="1 2">
    <name type="scientific">Clostridium innocuum</name>
    <dbReference type="NCBI Taxonomy" id="1522"/>
    <lineage>
        <taxon>Bacteria</taxon>
        <taxon>Bacillati</taxon>
        <taxon>Bacillota</taxon>
        <taxon>Clostridia</taxon>
        <taxon>Eubacteriales</taxon>
        <taxon>Clostridiaceae</taxon>
        <taxon>Clostridium</taxon>
    </lineage>
</organism>
<dbReference type="SUPFAM" id="SSF55874">
    <property type="entry name" value="ATPase domain of HSP90 chaperone/DNA topoisomerase II/histidine kinase"/>
    <property type="match status" value="1"/>
</dbReference>
<sequence>MKTKSLPPYAPTLIESTRAIGYSLEAAVADIIDNSIAANAKNVDIYFFPIDGAYIAILDNGKGMAEEEIDIAMQYGSKNPTEERDKKDLGRFGLGLKTASLSQCRCLTVVSKQGDNLEGRQWDIDHVTEVGDWSLNVLDEEDIQQIPQFDELIKNESGTLVVWQKLDRLKSGEINFELSLGRKIDRVRDHLSLVYHRYLAGESGITKLKLSINGEKIKGIDPFLTEKSVQAMDDEILVIQGNKILVRPYILPHISKLTSDEIKMLGGKDGLRKQQGFYVYRNKRLLVWGTWFRMMRQGDLSKLARIRVDIPNTLDDLWTLDIKKSSALPPAEVRKNLEVIINQIAERSKRTWTFRGKKEVSDTETHVWNRMKNKQGGFYYEVNRKHPIVQQMIKVNPDIEASLNALLQQIEMGLPLNQLYVDLHNDEQITNDNEQSDVEIVKSLQEMITMCVDKQEKCNLLDAIACIEPYSAHHDIVEKIKEDILKND</sequence>
<accession>A0AAP2UM75</accession>
<comment type="caution">
    <text evidence="1">The sequence shown here is derived from an EMBL/GenBank/DDBJ whole genome shotgun (WGS) entry which is preliminary data.</text>
</comment>
<keyword evidence="1" id="KW-0067">ATP-binding</keyword>
<dbReference type="InterPro" id="IPR036890">
    <property type="entry name" value="HATPase_C_sf"/>
</dbReference>
<reference evidence="1" key="1">
    <citation type="journal article" date="2022" name="Clin. Infect. Dis.">
        <title>Association between Clostridium innocuum and antibiotic-associated diarrhea in adults and children: A cross-sectional study and comparative genomics analysis.</title>
        <authorList>
            <person name="Cherny K.E."/>
            <person name="Muscat E.B."/>
            <person name="Balaji A."/>
            <person name="Mukherjee J."/>
            <person name="Ozer E.A."/>
            <person name="Angarone M.P."/>
            <person name="Hauser A.R."/>
            <person name="Sichel J.S."/>
            <person name="Amponsah E."/>
            <person name="Kociolek L.K."/>
        </authorList>
    </citation>
    <scope>NUCLEOTIDE SEQUENCE</scope>
    <source>
        <strain evidence="1">NU1-AC-029v</strain>
    </source>
</reference>
<dbReference type="Gene3D" id="3.30.565.10">
    <property type="entry name" value="Histidine kinase-like ATPase, C-terminal domain"/>
    <property type="match status" value="1"/>
</dbReference>
<dbReference type="Proteomes" id="UP001203972">
    <property type="component" value="Unassembled WGS sequence"/>
</dbReference>
<protein>
    <submittedName>
        <fullName evidence="1">ATP-binding protein</fullName>
    </submittedName>
</protein>